<keyword evidence="9" id="KW-1185">Reference proteome</keyword>
<dbReference type="PROSITE" id="PS00063">
    <property type="entry name" value="ALDOKETO_REDUCTASE_3"/>
    <property type="match status" value="1"/>
</dbReference>
<evidence type="ECO:0000313" key="9">
    <source>
        <dbReference type="Proteomes" id="UP001151699"/>
    </source>
</evidence>
<dbReference type="Pfam" id="PF00248">
    <property type="entry name" value="Aldo_ket_red"/>
    <property type="match status" value="1"/>
</dbReference>
<evidence type="ECO:0000256" key="6">
    <source>
        <dbReference type="PIRSR" id="PIRSR000097-3"/>
    </source>
</evidence>
<dbReference type="OrthoDB" id="416253at2759"/>
<dbReference type="PROSITE" id="PS00062">
    <property type="entry name" value="ALDOKETO_REDUCTASE_2"/>
    <property type="match status" value="1"/>
</dbReference>
<dbReference type="SUPFAM" id="SSF51430">
    <property type="entry name" value="NAD(P)-linked oxidoreductase"/>
    <property type="match status" value="1"/>
</dbReference>
<dbReference type="InterPro" id="IPR020471">
    <property type="entry name" value="AKR"/>
</dbReference>
<protein>
    <submittedName>
        <fullName evidence="8">Aldo-keto reductase family 1 member B10</fullName>
    </submittedName>
</protein>
<evidence type="ECO:0000313" key="8">
    <source>
        <dbReference type="EMBL" id="KAJ6641169.1"/>
    </source>
</evidence>
<sequence length="318" mass="36274">MECKCNIYRFTQARTKKNCTSMQLYSSPPGEVAQAVGDAIDIGYRHIDGAHLYLNEHEVGQGLNAKIKEGVVKREDMFITSKLWNSSHDTAYVRAAIDRTLQDLNTPYLDLYLIHWPMAYQPGGDPFPKDDKGDIIYSFVDFVDTWKEMEKAVDEGLIKSIGVSNFNKRQLEKLMSKSRIKPVVNQFECHPYLTQQKLSEFCKSIGVAVTAYAPLGSPNRPWVTKDDPVLLEDPKILSLTEKYNKTAAQVLIRYQIQRGHSVIPKSVTKSRILSNFEVFDFELSDEDMALIDTFNCNGRACPQAEGRNHPEWSFNDEY</sequence>
<evidence type="ECO:0000256" key="5">
    <source>
        <dbReference type="PIRSR" id="PIRSR000097-2"/>
    </source>
</evidence>
<feature type="domain" description="NADP-dependent oxidoreductase" evidence="7">
    <location>
        <begin position="28"/>
        <end position="294"/>
    </location>
</feature>
<evidence type="ECO:0000256" key="4">
    <source>
        <dbReference type="PIRSR" id="PIRSR000097-1"/>
    </source>
</evidence>
<keyword evidence="3" id="KW-0560">Oxidoreductase</keyword>
<evidence type="ECO:0000256" key="2">
    <source>
        <dbReference type="ARBA" id="ARBA00022857"/>
    </source>
</evidence>
<dbReference type="PROSITE" id="PS00798">
    <property type="entry name" value="ALDOKETO_REDUCTASE_1"/>
    <property type="match status" value="1"/>
</dbReference>
<dbReference type="PIRSF" id="PIRSF000097">
    <property type="entry name" value="AKR"/>
    <property type="match status" value="1"/>
</dbReference>
<feature type="site" description="Lowers pKa of active site Tyr" evidence="6">
    <location>
        <position position="82"/>
    </location>
</feature>
<dbReference type="Proteomes" id="UP001151699">
    <property type="component" value="Chromosome B"/>
</dbReference>
<evidence type="ECO:0000256" key="1">
    <source>
        <dbReference type="ARBA" id="ARBA00007905"/>
    </source>
</evidence>
<feature type="binding site" evidence="5">
    <location>
        <position position="115"/>
    </location>
    <ligand>
        <name>substrate</name>
    </ligand>
</feature>
<dbReference type="GO" id="GO:0016491">
    <property type="term" value="F:oxidoreductase activity"/>
    <property type="evidence" value="ECO:0007669"/>
    <property type="project" value="UniProtKB-KW"/>
</dbReference>
<dbReference type="PANTHER" id="PTHR11732">
    <property type="entry name" value="ALDO/KETO REDUCTASE"/>
    <property type="match status" value="1"/>
</dbReference>
<evidence type="ECO:0000259" key="7">
    <source>
        <dbReference type="Pfam" id="PF00248"/>
    </source>
</evidence>
<feature type="non-terminal residue" evidence="8">
    <location>
        <position position="318"/>
    </location>
</feature>
<dbReference type="InterPro" id="IPR023210">
    <property type="entry name" value="NADP_OxRdtase_dom"/>
</dbReference>
<reference evidence="8" key="1">
    <citation type="submission" date="2022-07" db="EMBL/GenBank/DDBJ databases">
        <authorList>
            <person name="Trinca V."/>
            <person name="Uliana J.V.C."/>
            <person name="Torres T.T."/>
            <person name="Ward R.J."/>
            <person name="Monesi N."/>
        </authorList>
    </citation>
    <scope>NUCLEOTIDE SEQUENCE</scope>
    <source>
        <strain evidence="8">HSMRA1968</strain>
        <tissue evidence="8">Whole embryos</tissue>
    </source>
</reference>
<proteinExistence type="inferred from homology"/>
<gene>
    <name evidence="8" type="primary">AKR1B10_0</name>
    <name evidence="8" type="ORF">Bhyg_06104</name>
</gene>
<dbReference type="AlphaFoldDB" id="A0A9Q0N206"/>
<feature type="active site" description="Proton donor" evidence="4">
    <location>
        <position position="53"/>
    </location>
</feature>
<comment type="similarity">
    <text evidence="1">Belongs to the aldo/keto reductase family.</text>
</comment>
<dbReference type="InterPro" id="IPR036812">
    <property type="entry name" value="NAD(P)_OxRdtase_dom_sf"/>
</dbReference>
<dbReference type="FunFam" id="3.20.20.100:FF:000006">
    <property type="entry name" value="Aldo-keto reductase family 1 member A1"/>
    <property type="match status" value="1"/>
</dbReference>
<evidence type="ECO:0000256" key="3">
    <source>
        <dbReference type="ARBA" id="ARBA00023002"/>
    </source>
</evidence>
<accession>A0A9Q0N206</accession>
<organism evidence="8 9">
    <name type="scientific">Pseudolycoriella hygida</name>
    <dbReference type="NCBI Taxonomy" id="35572"/>
    <lineage>
        <taxon>Eukaryota</taxon>
        <taxon>Metazoa</taxon>
        <taxon>Ecdysozoa</taxon>
        <taxon>Arthropoda</taxon>
        <taxon>Hexapoda</taxon>
        <taxon>Insecta</taxon>
        <taxon>Pterygota</taxon>
        <taxon>Neoptera</taxon>
        <taxon>Endopterygota</taxon>
        <taxon>Diptera</taxon>
        <taxon>Nematocera</taxon>
        <taxon>Sciaroidea</taxon>
        <taxon>Sciaridae</taxon>
        <taxon>Pseudolycoriella</taxon>
    </lineage>
</organism>
<keyword evidence="2" id="KW-0521">NADP</keyword>
<dbReference type="InterPro" id="IPR018170">
    <property type="entry name" value="Aldo/ket_reductase_CS"/>
</dbReference>
<comment type="caution">
    <text evidence="8">The sequence shown here is derived from an EMBL/GenBank/DDBJ whole genome shotgun (WGS) entry which is preliminary data.</text>
</comment>
<dbReference type="EMBL" id="WJQU01000002">
    <property type="protein sequence ID" value="KAJ6641169.1"/>
    <property type="molecule type" value="Genomic_DNA"/>
</dbReference>
<dbReference type="PRINTS" id="PR00069">
    <property type="entry name" value="ALDKETRDTASE"/>
</dbReference>
<name>A0A9Q0N206_9DIPT</name>
<dbReference type="Gene3D" id="3.20.20.100">
    <property type="entry name" value="NADP-dependent oxidoreductase domain"/>
    <property type="match status" value="1"/>
</dbReference>